<accession>A0A840R1I0</accession>
<dbReference type="InterPro" id="IPR057699">
    <property type="entry name" value="DUF7939"/>
</dbReference>
<protein>
    <recommendedName>
        <fullName evidence="1">DUF7939 domain-containing protein</fullName>
    </recommendedName>
</protein>
<dbReference type="Pfam" id="PF13584">
    <property type="entry name" value="BatD"/>
    <property type="match status" value="1"/>
</dbReference>
<dbReference type="Proteomes" id="UP000536640">
    <property type="component" value="Unassembled WGS sequence"/>
</dbReference>
<keyword evidence="3" id="KW-1185">Reference proteome</keyword>
<sequence>MRPIKHGLVALNKINTGTSMHVHQVGFRQIKAATLGILLLSLLCWVPSAFAETNVRASVDRQQISSEETFTLSLVADSILFSGEPDVSALEKDFHIINRQQSSRTNIINGKVNSSRQWDYTLAPKREGTLTIPAIPMGKFQTRALTISVDKANRQTRGANGDSVYLESDVTPRSAYVQAELQYTVKIFTSINFLDASLEAPEVENAVVEATGEQRYQTLVDGRYYQVIERRYSIYPQTSGELSIPALTLQARVEGYRPSMLDPGRLVVKRSQEHHLNIKPPPAEFKGAVWLPAKKLALAESWSKDPDGIQIGDSITRTVNIQAKGLLGSQLPALPTYTLSKAKLYPDQAKIEQGDEQSEWSGVRSESVAIIPTVAGELVLPEVRIPWWNTTTNKAEVAVLPERRITVAPGMLNNVNSTPLNTSNSAPNQSLASNLAENTPATTSSAEQTTANTRLWMVIAALCLSNIGFALAWLRSRNGAINANNSVSVKPENESEAAAFSKLKKCVQANADASSLRGALVNWGQCYYQQALSLSQLGARAKELEHYCQALDAQLFAGRDAKIDAKALLDAVKKLRATKQPKNAASAPLAPLYPST</sequence>
<dbReference type="EMBL" id="JACHHW010000002">
    <property type="protein sequence ID" value="MBB5186340.1"/>
    <property type="molecule type" value="Genomic_DNA"/>
</dbReference>
<dbReference type="RefSeq" id="WP_184461148.1">
    <property type="nucleotide sequence ID" value="NZ_JACHHW010000002.1"/>
</dbReference>
<evidence type="ECO:0000259" key="1">
    <source>
        <dbReference type="Pfam" id="PF25607"/>
    </source>
</evidence>
<feature type="domain" description="DUF7939" evidence="1">
    <location>
        <begin position="496"/>
        <end position="578"/>
    </location>
</feature>
<dbReference type="AlphaFoldDB" id="A0A840R1I0"/>
<dbReference type="InterPro" id="IPR025738">
    <property type="entry name" value="BatD"/>
</dbReference>
<dbReference type="Pfam" id="PF25607">
    <property type="entry name" value="DUF7939"/>
    <property type="match status" value="1"/>
</dbReference>
<name>A0A840R1I0_9GAMM</name>
<organism evidence="2 3">
    <name type="scientific">Zhongshania antarctica</name>
    <dbReference type="NCBI Taxonomy" id="641702"/>
    <lineage>
        <taxon>Bacteria</taxon>
        <taxon>Pseudomonadati</taxon>
        <taxon>Pseudomonadota</taxon>
        <taxon>Gammaproteobacteria</taxon>
        <taxon>Cellvibrionales</taxon>
        <taxon>Spongiibacteraceae</taxon>
        <taxon>Zhongshania</taxon>
    </lineage>
</organism>
<dbReference type="PANTHER" id="PTHR40940:SF1">
    <property type="entry name" value="PROTEIN BATD"/>
    <property type="match status" value="1"/>
</dbReference>
<evidence type="ECO:0000313" key="2">
    <source>
        <dbReference type="EMBL" id="MBB5186340.1"/>
    </source>
</evidence>
<reference evidence="2 3" key="1">
    <citation type="submission" date="2020-08" db="EMBL/GenBank/DDBJ databases">
        <title>Genomic Encyclopedia of Type Strains, Phase IV (KMG-IV): sequencing the most valuable type-strain genomes for metagenomic binning, comparative biology and taxonomic classification.</title>
        <authorList>
            <person name="Goeker M."/>
        </authorList>
    </citation>
    <scope>NUCLEOTIDE SEQUENCE [LARGE SCALE GENOMIC DNA]</scope>
    <source>
        <strain evidence="2 3">DSM 25701</strain>
    </source>
</reference>
<proteinExistence type="predicted"/>
<gene>
    <name evidence="2" type="ORF">HNQ57_000601</name>
</gene>
<evidence type="ECO:0000313" key="3">
    <source>
        <dbReference type="Proteomes" id="UP000536640"/>
    </source>
</evidence>
<dbReference type="PANTHER" id="PTHR40940">
    <property type="entry name" value="PROTEIN BATD-RELATED"/>
    <property type="match status" value="1"/>
</dbReference>
<comment type="caution">
    <text evidence="2">The sequence shown here is derived from an EMBL/GenBank/DDBJ whole genome shotgun (WGS) entry which is preliminary data.</text>
</comment>